<feature type="domain" description="DarT" evidence="7">
    <location>
        <begin position="8"/>
        <end position="208"/>
    </location>
</feature>
<dbReference type="PROSITE" id="PS52018">
    <property type="entry name" value="DART"/>
    <property type="match status" value="1"/>
</dbReference>
<dbReference type="GO" id="GO:0016757">
    <property type="term" value="F:glycosyltransferase activity"/>
    <property type="evidence" value="ECO:0007669"/>
    <property type="project" value="UniProtKB-UniRule"/>
</dbReference>
<evidence type="ECO:0000313" key="9">
    <source>
        <dbReference type="Proteomes" id="UP000319865"/>
    </source>
</evidence>
<feature type="binding site" evidence="6">
    <location>
        <begin position="12"/>
        <end position="14"/>
    </location>
    <ligand>
        <name>NAD(+)</name>
        <dbReference type="ChEBI" id="CHEBI:57540"/>
    </ligand>
</feature>
<keyword evidence="4 6" id="KW-0548">Nucleotidyltransferase</keyword>
<comment type="caution">
    <text evidence="8">The sequence shown here is derived from an EMBL/GenBank/DDBJ whole genome shotgun (WGS) entry which is preliminary data.</text>
</comment>
<evidence type="ECO:0000313" key="8">
    <source>
        <dbReference type="EMBL" id="TQN44298.1"/>
    </source>
</evidence>
<keyword evidence="1 6" id="KW-1277">Toxin-antitoxin system</keyword>
<keyword evidence="9" id="KW-1185">Reference proteome</keyword>
<dbReference type="OrthoDB" id="9813972at2"/>
<dbReference type="Pfam" id="PF14487">
    <property type="entry name" value="DarT"/>
    <property type="match status" value="1"/>
</dbReference>
<evidence type="ECO:0000256" key="2">
    <source>
        <dbReference type="ARBA" id="ARBA00022676"/>
    </source>
</evidence>
<keyword evidence="2 6" id="KW-0328">Glycosyltransferase</keyword>
<evidence type="ECO:0000256" key="5">
    <source>
        <dbReference type="ARBA" id="ARBA00023125"/>
    </source>
</evidence>
<dbReference type="RefSeq" id="WP_142026726.1">
    <property type="nucleotide sequence ID" value="NZ_VFQE01000001.1"/>
</dbReference>
<dbReference type="InterPro" id="IPR029494">
    <property type="entry name" value="DarT"/>
</dbReference>
<feature type="binding site" evidence="6">
    <location>
        <position position="52"/>
    </location>
    <ligand>
        <name>NAD(+)</name>
        <dbReference type="ChEBI" id="CHEBI:57540"/>
    </ligand>
</feature>
<feature type="active site" evidence="6">
    <location>
        <position position="161"/>
    </location>
</feature>
<evidence type="ECO:0000256" key="6">
    <source>
        <dbReference type="PROSITE-ProRule" id="PRU01362"/>
    </source>
</evidence>
<evidence type="ECO:0000256" key="1">
    <source>
        <dbReference type="ARBA" id="ARBA00022649"/>
    </source>
</evidence>
<organism evidence="8 9">
    <name type="scientific">Blastococcus colisei</name>
    <dbReference type="NCBI Taxonomy" id="1564162"/>
    <lineage>
        <taxon>Bacteria</taxon>
        <taxon>Bacillati</taxon>
        <taxon>Actinomycetota</taxon>
        <taxon>Actinomycetes</taxon>
        <taxon>Geodermatophilales</taxon>
        <taxon>Geodermatophilaceae</taxon>
        <taxon>Blastococcus</taxon>
    </lineage>
</organism>
<evidence type="ECO:0000259" key="7">
    <source>
        <dbReference type="PROSITE" id="PS52018"/>
    </source>
</evidence>
<evidence type="ECO:0000256" key="4">
    <source>
        <dbReference type="ARBA" id="ARBA00022695"/>
    </source>
</evidence>
<dbReference type="Proteomes" id="UP000319865">
    <property type="component" value="Unassembled WGS sequence"/>
</dbReference>
<keyword evidence="5 6" id="KW-0238">DNA-binding</keyword>
<dbReference type="AlphaFoldDB" id="A0A543PJP0"/>
<evidence type="ECO:0000256" key="3">
    <source>
        <dbReference type="ARBA" id="ARBA00022679"/>
    </source>
</evidence>
<comment type="caution">
    <text evidence="6">Lacks conserved residue(s) required for the propagation of feature annotation.</text>
</comment>
<sequence length="208" mass="22937">MTGRPRPTPAVHFTRIENLAGIVAGGLQSDAMVRASPQTVVEVGDPAIKERRRAQPVGCGAGGNVGDYVPMYYTARNAMSYRLHKQGVSFDRVIYLVTSVERVQEVGLTWVVSNRNAAQALAEFTDDASKLDTHVDWDVIRSSSWGRTDGDPDRPSRRQAELLVHRVLPWEAVERVVTKTAAVKAEVRSILDAAGRSVAVDVIPHWYF</sequence>
<comment type="catalytic activity">
    <reaction evidence="6">
        <text>a thymidine in DNA + NAD(+) = an N-(ADP-alpha-D-ribosyl)-thymidine in DNA + nicotinamide + H(+)</text>
        <dbReference type="Rhea" id="RHEA:71651"/>
        <dbReference type="Rhea" id="RHEA-COMP:13556"/>
        <dbReference type="Rhea" id="RHEA-COMP:18051"/>
        <dbReference type="ChEBI" id="CHEBI:15378"/>
        <dbReference type="ChEBI" id="CHEBI:17154"/>
        <dbReference type="ChEBI" id="CHEBI:57540"/>
        <dbReference type="ChEBI" id="CHEBI:137386"/>
        <dbReference type="ChEBI" id="CHEBI:191199"/>
    </reaction>
</comment>
<feature type="binding site" evidence="6">
    <location>
        <position position="21"/>
    </location>
    <ligand>
        <name>NAD(+)</name>
        <dbReference type="ChEBI" id="CHEBI:57540"/>
    </ligand>
</feature>
<dbReference type="GO" id="GO:0016779">
    <property type="term" value="F:nucleotidyltransferase activity"/>
    <property type="evidence" value="ECO:0007669"/>
    <property type="project" value="UniProtKB-UniRule"/>
</dbReference>
<accession>A0A543PJP0</accession>
<gene>
    <name evidence="8" type="ORF">FHU33_3796</name>
</gene>
<feature type="active site" description="Proton acceptor" evidence="6">
    <location>
        <position position="52"/>
    </location>
</feature>
<proteinExistence type="inferred from homology"/>
<keyword evidence="3 6" id="KW-0808">Transferase</keyword>
<dbReference type="GO" id="GO:0003677">
    <property type="term" value="F:DNA binding"/>
    <property type="evidence" value="ECO:0007669"/>
    <property type="project" value="UniProtKB-UniRule"/>
</dbReference>
<comment type="similarity">
    <text evidence="6">Belongs to the DarT ADP-ribosyltransferase family.</text>
</comment>
<dbReference type="EMBL" id="VFQE01000001">
    <property type="protein sequence ID" value="TQN44298.1"/>
    <property type="molecule type" value="Genomic_DNA"/>
</dbReference>
<protein>
    <submittedName>
        <fullName evidence="8">Uncharacterized protein DUF4433</fullName>
    </submittedName>
</protein>
<name>A0A543PJP0_9ACTN</name>
<reference evidence="8 9" key="1">
    <citation type="submission" date="2019-06" db="EMBL/GenBank/DDBJ databases">
        <title>Sequencing the genomes of 1000 actinobacteria strains.</title>
        <authorList>
            <person name="Klenk H.-P."/>
        </authorList>
    </citation>
    <scope>NUCLEOTIDE SEQUENCE [LARGE SCALE GENOMIC DNA]</scope>
    <source>
        <strain evidence="8 9">DSM 46837</strain>
    </source>
</reference>